<evidence type="ECO:0000256" key="1">
    <source>
        <dbReference type="SAM" id="SignalP"/>
    </source>
</evidence>
<keyword evidence="1" id="KW-0732">Signal</keyword>
<feature type="chain" id="PRO_5022201762" evidence="1">
    <location>
        <begin position="25"/>
        <end position="511"/>
    </location>
</feature>
<dbReference type="OrthoDB" id="3799094at2"/>
<evidence type="ECO:0000313" key="3">
    <source>
        <dbReference type="Proteomes" id="UP000318102"/>
    </source>
</evidence>
<name>A0A559IX23_9BACL</name>
<dbReference type="EMBL" id="VNJK01000001">
    <property type="protein sequence ID" value="TVX92188.1"/>
    <property type="molecule type" value="Genomic_DNA"/>
</dbReference>
<gene>
    <name evidence="2" type="ORF">FPZ44_03420</name>
</gene>
<dbReference type="RefSeq" id="WP_144987407.1">
    <property type="nucleotide sequence ID" value="NZ_VNJK01000001.1"/>
</dbReference>
<sequence length="511" mass="57735">MRFRLLFLLLITILVLQLPSNAFAAGTSNTATSSKVNNQPAAFSAVWEATDPGLGHTTGRQKGAVWHAEQAVDKEGFLNYGPYIQHLGEAEYSITWSLMMEQLIAASDTDVLLIEVVDHHTGRVLALKKIKASDFKQAGKFQDFSLSFNTTYAANHSLEFRSYWYGQGSVQLEKLVLVKVADVTSKRSWSAPSLPSRTGTNEGNVRTARVNKDVSNTYLSYGPYVNDMALGLWNISWKFKLDKPVNSTNAVVKIDVYDSATNTVLGERVITAREFYYAGATQSFDLKIAHANVSHSLEFRVFWYGEYDVSFEQVTAAKLAAAPYNKRWEATDLAHSTGRAKQTNWSANTFEDEPGYLSFGPYENKLPRGTYLAQWKLLIDNNTANNEEVVRLEVYDYDAGEIIQSKVITRGQFAEANKYQKFDIKFDFDRPSHRLELRTYWMDKAYIDLDWITLNAIGLDVDHGKLQLPTKTASFYDAANRLQAILFTDGSYQFFKYDQKGNLTEQGYVKS</sequence>
<comment type="caution">
    <text evidence="2">The sequence shown here is derived from an EMBL/GenBank/DDBJ whole genome shotgun (WGS) entry which is preliminary data.</text>
</comment>
<evidence type="ECO:0000313" key="2">
    <source>
        <dbReference type="EMBL" id="TVX92188.1"/>
    </source>
</evidence>
<proteinExistence type="predicted"/>
<keyword evidence="3" id="KW-1185">Reference proteome</keyword>
<feature type="signal peptide" evidence="1">
    <location>
        <begin position="1"/>
        <end position="24"/>
    </location>
</feature>
<protein>
    <submittedName>
        <fullName evidence="2">Uncharacterized protein</fullName>
    </submittedName>
</protein>
<accession>A0A559IX23</accession>
<dbReference type="AlphaFoldDB" id="A0A559IX23"/>
<organism evidence="2 3">
    <name type="scientific">Paenibacillus agilis</name>
    <dbReference type="NCBI Taxonomy" id="3020863"/>
    <lineage>
        <taxon>Bacteria</taxon>
        <taxon>Bacillati</taxon>
        <taxon>Bacillota</taxon>
        <taxon>Bacilli</taxon>
        <taxon>Bacillales</taxon>
        <taxon>Paenibacillaceae</taxon>
        <taxon>Paenibacillus</taxon>
    </lineage>
</organism>
<reference evidence="2 3" key="1">
    <citation type="submission" date="2019-07" db="EMBL/GenBank/DDBJ databases">
        <authorList>
            <person name="Kim J."/>
        </authorList>
    </citation>
    <scope>NUCLEOTIDE SEQUENCE [LARGE SCALE GENOMIC DNA]</scope>
    <source>
        <strain evidence="2 3">N4</strain>
    </source>
</reference>
<dbReference type="Proteomes" id="UP000318102">
    <property type="component" value="Unassembled WGS sequence"/>
</dbReference>